<dbReference type="RefSeq" id="WP_094863485.1">
    <property type="nucleotide sequence ID" value="NZ_NKYE01000008.1"/>
</dbReference>
<dbReference type="EMBL" id="NKYE01000008">
    <property type="protein sequence ID" value="OZM72385.1"/>
    <property type="molecule type" value="Genomic_DNA"/>
</dbReference>
<accession>A0A263D4T3</accession>
<reference evidence="1 2" key="1">
    <citation type="submission" date="2017-07" db="EMBL/GenBank/DDBJ databases">
        <title>Amycolatopsis antarcticus sp. nov., isolated from the surface of an Antarcticus brown macroalga.</title>
        <authorList>
            <person name="Wang J."/>
            <person name="Leiva S."/>
            <person name="Huang J."/>
            <person name="Huang Y."/>
        </authorList>
    </citation>
    <scope>NUCLEOTIDE SEQUENCE [LARGE SCALE GENOMIC DNA]</scope>
    <source>
        <strain evidence="1 2">AU-G6</strain>
    </source>
</reference>
<dbReference type="AlphaFoldDB" id="A0A263D4T3"/>
<gene>
    <name evidence="1" type="ORF">CFN78_15480</name>
</gene>
<organism evidence="1 2">
    <name type="scientific">Amycolatopsis antarctica</name>
    <dbReference type="NCBI Taxonomy" id="1854586"/>
    <lineage>
        <taxon>Bacteria</taxon>
        <taxon>Bacillati</taxon>
        <taxon>Actinomycetota</taxon>
        <taxon>Actinomycetes</taxon>
        <taxon>Pseudonocardiales</taxon>
        <taxon>Pseudonocardiaceae</taxon>
        <taxon>Amycolatopsis</taxon>
    </lineage>
</organism>
<name>A0A263D4T3_9PSEU</name>
<comment type="caution">
    <text evidence="1">The sequence shown here is derived from an EMBL/GenBank/DDBJ whole genome shotgun (WGS) entry which is preliminary data.</text>
</comment>
<keyword evidence="2" id="KW-1185">Reference proteome</keyword>
<evidence type="ECO:0000313" key="1">
    <source>
        <dbReference type="EMBL" id="OZM72385.1"/>
    </source>
</evidence>
<evidence type="ECO:0000313" key="2">
    <source>
        <dbReference type="Proteomes" id="UP000242444"/>
    </source>
</evidence>
<sequence length="76" mass="8335">MALYQQTGVSVESWVEMQEGVDMRCEVEPDGDSAILFFGRDDFVLHLGRDSLNALATLAGRAREELASSASPKRTC</sequence>
<protein>
    <submittedName>
        <fullName evidence="1">Uncharacterized protein</fullName>
    </submittedName>
</protein>
<dbReference type="Proteomes" id="UP000242444">
    <property type="component" value="Unassembled WGS sequence"/>
</dbReference>
<proteinExistence type="predicted"/>
<dbReference type="InParanoid" id="A0A263D4T3"/>
<dbReference type="OrthoDB" id="3699053at2"/>